<evidence type="ECO:0000313" key="6">
    <source>
        <dbReference type="EMBL" id="SCG71655.1"/>
    </source>
</evidence>
<evidence type="ECO:0000256" key="4">
    <source>
        <dbReference type="SAM" id="MobiDB-lite"/>
    </source>
</evidence>
<dbReference type="FunFam" id="1.10.1200.10:FF:000007">
    <property type="entry name" value="Probable polyketide synthase pks17"/>
    <property type="match status" value="1"/>
</dbReference>
<dbReference type="SUPFAM" id="SSF51735">
    <property type="entry name" value="NAD(P)-binding Rossmann-fold domains"/>
    <property type="match status" value="1"/>
</dbReference>
<dbReference type="InterPro" id="IPR006162">
    <property type="entry name" value="Ppantetheine_attach_site"/>
</dbReference>
<keyword evidence="2" id="KW-0597">Phosphoprotein</keyword>
<reference evidence="7" key="1">
    <citation type="submission" date="2016-06" db="EMBL/GenBank/DDBJ databases">
        <authorList>
            <person name="Varghese N."/>
        </authorList>
    </citation>
    <scope>NUCLEOTIDE SEQUENCE [LARGE SCALE GENOMIC DNA]</scope>
    <source>
        <strain evidence="7">DSM 43171</strain>
    </source>
</reference>
<evidence type="ECO:0000256" key="1">
    <source>
        <dbReference type="ARBA" id="ARBA00022450"/>
    </source>
</evidence>
<organism evidence="6 7">
    <name type="scientific">Micromonospora halophytica</name>
    <dbReference type="NCBI Taxonomy" id="47864"/>
    <lineage>
        <taxon>Bacteria</taxon>
        <taxon>Bacillati</taxon>
        <taxon>Actinomycetota</taxon>
        <taxon>Actinomycetes</taxon>
        <taxon>Micromonosporales</taxon>
        <taxon>Micromonosporaceae</taxon>
        <taxon>Micromonospora</taxon>
    </lineage>
</organism>
<dbReference type="PANTHER" id="PTHR43775">
    <property type="entry name" value="FATTY ACID SYNTHASE"/>
    <property type="match status" value="1"/>
</dbReference>
<dbReference type="InterPro" id="IPR050091">
    <property type="entry name" value="PKS_NRPS_Biosynth_Enz"/>
</dbReference>
<keyword evidence="7" id="KW-1185">Reference proteome</keyword>
<accession>A0A1C5JM77</accession>
<sequence length="308" mass="32585">MFSSIAGVWGSAGQAGYAAANAYLDGLVARRRARGHAGTAVAWGPWAGAGMAHGEQQEQLARRGLPAMAPDLAVTALQGALDRDDTAVVVADVTWDRFAASFTAMRPSPLLDEIPEAGTADRPEPPAPDGGAAQALRDRLATAGEAERDRILLDLVRGTAATVLGHRTPTAIRAGRGFLELGFDSLTAVELRNRLTAETGLTLPTTLVFDHPTPTALAAYLRTELAPHGSATPVVAEIDRLDQLLRDVPDERRGDAEITRRLEELLTRWRGGDVVTATATPDGEPAADLAAATTDDIFDIIQREFGKS</sequence>
<gene>
    <name evidence="6" type="ORF">GA0070560_1464</name>
</gene>
<dbReference type="EMBL" id="FMDN01000046">
    <property type="protein sequence ID" value="SCG71655.1"/>
    <property type="molecule type" value="Genomic_DNA"/>
</dbReference>
<feature type="region of interest" description="Disordered" evidence="4">
    <location>
        <begin position="111"/>
        <end position="132"/>
    </location>
</feature>
<dbReference type="Pfam" id="PF00550">
    <property type="entry name" value="PP-binding"/>
    <property type="match status" value="1"/>
</dbReference>
<dbReference type="Pfam" id="PF08659">
    <property type="entry name" value="KR"/>
    <property type="match status" value="1"/>
</dbReference>
<protein>
    <submittedName>
        <fullName evidence="6">Phosphopantetheine attachment site</fullName>
    </submittedName>
</protein>
<dbReference type="InterPro" id="IPR036736">
    <property type="entry name" value="ACP-like_sf"/>
</dbReference>
<name>A0A1C5JM77_9ACTN</name>
<dbReference type="GO" id="GO:0004312">
    <property type="term" value="F:fatty acid synthase activity"/>
    <property type="evidence" value="ECO:0007669"/>
    <property type="project" value="TreeGrafter"/>
</dbReference>
<proteinExistence type="predicted"/>
<dbReference type="SMART" id="SM01294">
    <property type="entry name" value="PKS_PP_betabranch"/>
    <property type="match status" value="1"/>
</dbReference>
<dbReference type="PROSITE" id="PS00012">
    <property type="entry name" value="PHOSPHOPANTETHEINE"/>
    <property type="match status" value="1"/>
</dbReference>
<dbReference type="InterPro" id="IPR020806">
    <property type="entry name" value="PKS_PP-bd"/>
</dbReference>
<dbReference type="STRING" id="47864.GA0070560_1464"/>
<feature type="domain" description="Carrier" evidence="5">
    <location>
        <begin position="150"/>
        <end position="225"/>
    </location>
</feature>
<keyword evidence="3" id="KW-0808">Transferase</keyword>
<evidence type="ECO:0000313" key="7">
    <source>
        <dbReference type="Proteomes" id="UP000199408"/>
    </source>
</evidence>
<dbReference type="InterPro" id="IPR036291">
    <property type="entry name" value="NAD(P)-bd_dom_sf"/>
</dbReference>
<dbReference type="SMART" id="SM00823">
    <property type="entry name" value="PKS_PP"/>
    <property type="match status" value="1"/>
</dbReference>
<dbReference type="InterPro" id="IPR013968">
    <property type="entry name" value="PKS_KR"/>
</dbReference>
<evidence type="ECO:0000256" key="3">
    <source>
        <dbReference type="ARBA" id="ARBA00022679"/>
    </source>
</evidence>
<dbReference type="PANTHER" id="PTHR43775:SF51">
    <property type="entry name" value="INACTIVE PHENOLPHTHIOCEROL SYNTHESIS POLYKETIDE SYNTHASE TYPE I PKS1-RELATED"/>
    <property type="match status" value="1"/>
</dbReference>
<dbReference type="GO" id="GO:0031177">
    <property type="term" value="F:phosphopantetheine binding"/>
    <property type="evidence" value="ECO:0007669"/>
    <property type="project" value="InterPro"/>
</dbReference>
<dbReference type="PROSITE" id="PS50075">
    <property type="entry name" value="CARRIER"/>
    <property type="match status" value="1"/>
</dbReference>
<dbReference type="Proteomes" id="UP000199408">
    <property type="component" value="Unassembled WGS sequence"/>
</dbReference>
<evidence type="ECO:0000259" key="5">
    <source>
        <dbReference type="PROSITE" id="PS50075"/>
    </source>
</evidence>
<dbReference type="InterPro" id="IPR009081">
    <property type="entry name" value="PP-bd_ACP"/>
</dbReference>
<dbReference type="SUPFAM" id="SSF47336">
    <property type="entry name" value="ACP-like"/>
    <property type="match status" value="1"/>
</dbReference>
<keyword evidence="1" id="KW-0596">Phosphopantetheine</keyword>
<dbReference type="Gene3D" id="3.40.50.720">
    <property type="entry name" value="NAD(P)-binding Rossmann-like Domain"/>
    <property type="match status" value="1"/>
</dbReference>
<dbReference type="Gene3D" id="1.10.1200.10">
    <property type="entry name" value="ACP-like"/>
    <property type="match status" value="1"/>
</dbReference>
<dbReference type="AlphaFoldDB" id="A0A1C5JM77"/>
<dbReference type="GO" id="GO:0006633">
    <property type="term" value="P:fatty acid biosynthetic process"/>
    <property type="evidence" value="ECO:0007669"/>
    <property type="project" value="TreeGrafter"/>
</dbReference>
<evidence type="ECO:0000256" key="2">
    <source>
        <dbReference type="ARBA" id="ARBA00022553"/>
    </source>
</evidence>